<accession>A0A2P8HGP3</accession>
<reference evidence="2 3" key="1">
    <citation type="submission" date="2018-03" db="EMBL/GenBank/DDBJ databases">
        <title>Genomic Encyclopedia of Archaeal and Bacterial Type Strains, Phase II (KMG-II): from individual species to whole genera.</title>
        <authorList>
            <person name="Goeker M."/>
        </authorList>
    </citation>
    <scope>NUCLEOTIDE SEQUENCE [LARGE SCALE GENOMIC DNA]</scope>
    <source>
        <strain evidence="2 3">DSM 24859</strain>
    </source>
</reference>
<organism evidence="2 3">
    <name type="scientific">Chitinophaga niastensis</name>
    <dbReference type="NCBI Taxonomy" id="536980"/>
    <lineage>
        <taxon>Bacteria</taxon>
        <taxon>Pseudomonadati</taxon>
        <taxon>Bacteroidota</taxon>
        <taxon>Chitinophagia</taxon>
        <taxon>Chitinophagales</taxon>
        <taxon>Chitinophagaceae</taxon>
        <taxon>Chitinophaga</taxon>
    </lineage>
</organism>
<name>A0A2P8HGP3_CHINA</name>
<dbReference type="AlphaFoldDB" id="A0A2P8HGP3"/>
<sequence>MENKSLLTDKEQLSALNAKFIKNFMTNDVASHNEIIHPDFVYISMSGKIVNRDEYMKAWAHGWNDKVDKSFTYKDEVIRIFGEMALVRSNTFYSWLENGKLMQGKTVYTDTYIKEKGRWWCVQAQITAVK</sequence>
<dbReference type="EMBL" id="PYAW01000004">
    <property type="protein sequence ID" value="PSL45379.1"/>
    <property type="molecule type" value="Genomic_DNA"/>
</dbReference>
<protein>
    <submittedName>
        <fullName evidence="2">Uncharacterized protein DUF4440</fullName>
    </submittedName>
</protein>
<dbReference type="InterPro" id="IPR032710">
    <property type="entry name" value="NTF2-like_dom_sf"/>
</dbReference>
<evidence type="ECO:0000313" key="3">
    <source>
        <dbReference type="Proteomes" id="UP000240971"/>
    </source>
</evidence>
<feature type="domain" description="DUF4440" evidence="1">
    <location>
        <begin position="14"/>
        <end position="120"/>
    </location>
</feature>
<gene>
    <name evidence="2" type="ORF">CLV51_10481</name>
</gene>
<proteinExistence type="predicted"/>
<dbReference type="InterPro" id="IPR027843">
    <property type="entry name" value="DUF4440"/>
</dbReference>
<dbReference type="Proteomes" id="UP000240971">
    <property type="component" value="Unassembled WGS sequence"/>
</dbReference>
<dbReference type="Gene3D" id="3.10.450.50">
    <property type="match status" value="1"/>
</dbReference>
<evidence type="ECO:0000259" key="1">
    <source>
        <dbReference type="Pfam" id="PF14534"/>
    </source>
</evidence>
<dbReference type="SUPFAM" id="SSF54427">
    <property type="entry name" value="NTF2-like"/>
    <property type="match status" value="1"/>
</dbReference>
<keyword evidence="3" id="KW-1185">Reference proteome</keyword>
<dbReference type="Pfam" id="PF14534">
    <property type="entry name" value="DUF4440"/>
    <property type="match status" value="1"/>
</dbReference>
<comment type="caution">
    <text evidence="2">The sequence shown here is derived from an EMBL/GenBank/DDBJ whole genome shotgun (WGS) entry which is preliminary data.</text>
</comment>
<evidence type="ECO:0000313" key="2">
    <source>
        <dbReference type="EMBL" id="PSL45379.1"/>
    </source>
</evidence>